<accession>A0ABR7RYQ4</accession>
<sequence length="151" mass="16532">MKALCLAAALLACTSAGAAEQDYWYLQSSVYTTHWSHDPQHNNHQELIGLEYNKASGELYGAATFRNSFRQRTQYVYAGKRFEAESLPVYLKLTAGAIQGYRGEYRDKIPLNRYGVAPAIIPSLGAHIGNLGAEAAFFGNAGAMVNLGLRI</sequence>
<gene>
    <name evidence="2" type="ORF">A9179_04950</name>
</gene>
<reference evidence="2 3" key="1">
    <citation type="submission" date="2016-06" db="EMBL/GenBank/DDBJ databases">
        <authorList>
            <person name="Ramos C."/>
            <person name="Pintado A."/>
            <person name="Crespo-Gomez J.I."/>
        </authorList>
    </citation>
    <scope>NUCLEOTIDE SEQUENCE [LARGE SCALE GENOMIC DNA]</scope>
    <source>
        <strain evidence="2 3">AVO110</strain>
    </source>
</reference>
<feature type="signal peptide" evidence="1">
    <location>
        <begin position="1"/>
        <end position="18"/>
    </location>
</feature>
<organism evidence="2 3">
    <name type="scientific">Aquipseudomonas alcaligenes</name>
    <name type="common">Pseudomonas alcaligenes</name>
    <dbReference type="NCBI Taxonomy" id="43263"/>
    <lineage>
        <taxon>Bacteria</taxon>
        <taxon>Pseudomonadati</taxon>
        <taxon>Pseudomonadota</taxon>
        <taxon>Gammaproteobacteria</taxon>
        <taxon>Pseudomonadales</taxon>
        <taxon>Pseudomonadaceae</taxon>
        <taxon>Aquipseudomonas</taxon>
    </lineage>
</organism>
<keyword evidence="3" id="KW-1185">Reference proteome</keyword>
<proteinExistence type="predicted"/>
<name>A0ABR7RYQ4_AQUAC</name>
<protein>
    <submittedName>
        <fullName evidence="2">Sn-glycerol-3-phosphate transporter</fullName>
    </submittedName>
</protein>
<evidence type="ECO:0000313" key="2">
    <source>
        <dbReference type="EMBL" id="MBC9249617.1"/>
    </source>
</evidence>
<dbReference type="RefSeq" id="WP_187804741.1">
    <property type="nucleotide sequence ID" value="NZ_LZEU01000001.1"/>
</dbReference>
<evidence type="ECO:0000256" key="1">
    <source>
        <dbReference type="SAM" id="SignalP"/>
    </source>
</evidence>
<evidence type="ECO:0000313" key="3">
    <source>
        <dbReference type="Proteomes" id="UP000744555"/>
    </source>
</evidence>
<keyword evidence="1" id="KW-0732">Signal</keyword>
<comment type="caution">
    <text evidence="2">The sequence shown here is derived from an EMBL/GenBank/DDBJ whole genome shotgun (WGS) entry which is preliminary data.</text>
</comment>
<dbReference type="EMBL" id="LZEU01000001">
    <property type="protein sequence ID" value="MBC9249617.1"/>
    <property type="molecule type" value="Genomic_DNA"/>
</dbReference>
<dbReference type="Proteomes" id="UP000744555">
    <property type="component" value="Unassembled WGS sequence"/>
</dbReference>
<feature type="chain" id="PRO_5046108063" evidence="1">
    <location>
        <begin position="19"/>
        <end position="151"/>
    </location>
</feature>